<dbReference type="OrthoDB" id="245563at2759"/>
<dbReference type="EMBL" id="CAJOBC010006926">
    <property type="protein sequence ID" value="CAF3915601.1"/>
    <property type="molecule type" value="Genomic_DNA"/>
</dbReference>
<gene>
    <name evidence="2" type="ORF">GPM918_LOCUS21230</name>
    <name evidence="1" type="ORF">OVA965_LOCUS11263</name>
    <name evidence="4" type="ORF">SRO942_LOCUS21231</name>
    <name evidence="3" type="ORF">TMI583_LOCUS11259</name>
</gene>
<evidence type="ECO:0000313" key="1">
    <source>
        <dbReference type="EMBL" id="CAF0933566.1"/>
    </source>
</evidence>
<protein>
    <submittedName>
        <fullName evidence="2">Uncharacterized protein</fullName>
    </submittedName>
</protein>
<dbReference type="Proteomes" id="UP000682733">
    <property type="component" value="Unassembled WGS sequence"/>
</dbReference>
<dbReference type="Proteomes" id="UP000681722">
    <property type="component" value="Unassembled WGS sequence"/>
</dbReference>
<accession>A0A814T1B2</accession>
<dbReference type="EMBL" id="CAJOBA010004316">
    <property type="protein sequence ID" value="CAF3709621.1"/>
    <property type="molecule type" value="Genomic_DNA"/>
</dbReference>
<evidence type="ECO:0000313" key="2">
    <source>
        <dbReference type="EMBL" id="CAF1152010.1"/>
    </source>
</evidence>
<keyword evidence="5" id="KW-1185">Reference proteome</keyword>
<dbReference type="Proteomes" id="UP000663829">
    <property type="component" value="Unassembled WGS sequence"/>
</dbReference>
<comment type="caution">
    <text evidence="2">The sequence shown here is derived from an EMBL/GenBank/DDBJ whole genome shotgun (WGS) entry which is preliminary data.</text>
</comment>
<dbReference type="EMBL" id="CAJNOQ010006923">
    <property type="protein sequence ID" value="CAF1152010.1"/>
    <property type="molecule type" value="Genomic_DNA"/>
</dbReference>
<evidence type="ECO:0000313" key="3">
    <source>
        <dbReference type="EMBL" id="CAF3709621.1"/>
    </source>
</evidence>
<sequence length="197" mass="21938">MYVKLLSQLRSKAIVTEAQTGLTAIQGISQSLKAVLVTDPGVTKRKHSAVAQRLVSYVKEDGGTVVFMGHFSGFISPSDMNAFFSNQWNLPWKFGAYHRTTFSLNTHHNRSMDSIHNLPRTCSMKAVHLRNVPLEAVIYTATDNSRLESLVFAPTAIEDHTEYPVVFTQMGNGHLGYIGDVNTEEEDSRVIFEMCGI</sequence>
<proteinExistence type="predicted"/>
<dbReference type="Proteomes" id="UP000677228">
    <property type="component" value="Unassembled WGS sequence"/>
</dbReference>
<organism evidence="2 5">
    <name type="scientific">Didymodactylos carnosus</name>
    <dbReference type="NCBI Taxonomy" id="1234261"/>
    <lineage>
        <taxon>Eukaryota</taxon>
        <taxon>Metazoa</taxon>
        <taxon>Spiralia</taxon>
        <taxon>Gnathifera</taxon>
        <taxon>Rotifera</taxon>
        <taxon>Eurotatoria</taxon>
        <taxon>Bdelloidea</taxon>
        <taxon>Philodinida</taxon>
        <taxon>Philodinidae</taxon>
        <taxon>Didymodactylos</taxon>
    </lineage>
</organism>
<evidence type="ECO:0000313" key="4">
    <source>
        <dbReference type="EMBL" id="CAF3915601.1"/>
    </source>
</evidence>
<name>A0A814T1B2_9BILA</name>
<dbReference type="EMBL" id="CAJNOK010004314">
    <property type="protein sequence ID" value="CAF0933566.1"/>
    <property type="molecule type" value="Genomic_DNA"/>
</dbReference>
<dbReference type="AlphaFoldDB" id="A0A814T1B2"/>
<evidence type="ECO:0000313" key="5">
    <source>
        <dbReference type="Proteomes" id="UP000663829"/>
    </source>
</evidence>
<reference evidence="2" key="1">
    <citation type="submission" date="2021-02" db="EMBL/GenBank/DDBJ databases">
        <authorList>
            <person name="Nowell W R."/>
        </authorList>
    </citation>
    <scope>NUCLEOTIDE SEQUENCE</scope>
</reference>